<dbReference type="EMBL" id="KB446555">
    <property type="protein sequence ID" value="EME88725.1"/>
    <property type="molecule type" value="Genomic_DNA"/>
</dbReference>
<proteinExistence type="predicted"/>
<dbReference type="VEuPathDB" id="FungiDB:MYCFIDRAFT_170309"/>
<dbReference type="AlphaFoldDB" id="N1Q7M9"/>
<keyword evidence="2" id="KW-1185">Reference proteome</keyword>
<organism evidence="1 2">
    <name type="scientific">Pseudocercospora fijiensis (strain CIRAD86)</name>
    <name type="common">Black leaf streak disease fungus</name>
    <name type="synonym">Mycosphaerella fijiensis</name>
    <dbReference type="NCBI Taxonomy" id="383855"/>
    <lineage>
        <taxon>Eukaryota</taxon>
        <taxon>Fungi</taxon>
        <taxon>Dikarya</taxon>
        <taxon>Ascomycota</taxon>
        <taxon>Pezizomycotina</taxon>
        <taxon>Dothideomycetes</taxon>
        <taxon>Dothideomycetidae</taxon>
        <taxon>Mycosphaerellales</taxon>
        <taxon>Mycosphaerellaceae</taxon>
        <taxon>Pseudocercospora</taxon>
    </lineage>
</organism>
<dbReference type="HOGENOM" id="CLU_2923685_0_0_1"/>
<dbReference type="GeneID" id="19332472"/>
<reference evidence="1 2" key="1">
    <citation type="journal article" date="2012" name="PLoS Pathog.">
        <title>Diverse lifestyles and strategies of plant pathogenesis encoded in the genomes of eighteen Dothideomycetes fungi.</title>
        <authorList>
            <person name="Ohm R.A."/>
            <person name="Feau N."/>
            <person name="Henrissat B."/>
            <person name="Schoch C.L."/>
            <person name="Horwitz B.A."/>
            <person name="Barry K.W."/>
            <person name="Condon B.J."/>
            <person name="Copeland A.C."/>
            <person name="Dhillon B."/>
            <person name="Glaser F."/>
            <person name="Hesse C.N."/>
            <person name="Kosti I."/>
            <person name="LaButti K."/>
            <person name="Lindquist E.A."/>
            <person name="Lucas S."/>
            <person name="Salamov A.A."/>
            <person name="Bradshaw R.E."/>
            <person name="Ciuffetti L."/>
            <person name="Hamelin R.C."/>
            <person name="Kema G.H.J."/>
            <person name="Lawrence C."/>
            <person name="Scott J.A."/>
            <person name="Spatafora J.W."/>
            <person name="Turgeon B.G."/>
            <person name="de Wit P.J.G.M."/>
            <person name="Zhong S."/>
            <person name="Goodwin S.B."/>
            <person name="Grigoriev I.V."/>
        </authorList>
    </citation>
    <scope>NUCLEOTIDE SEQUENCE [LARGE SCALE GENOMIC DNA]</scope>
    <source>
        <strain evidence="1 2">CIRAD86</strain>
    </source>
</reference>
<protein>
    <submittedName>
        <fullName evidence="1">Uncharacterized protein</fullName>
    </submittedName>
</protein>
<evidence type="ECO:0000313" key="2">
    <source>
        <dbReference type="Proteomes" id="UP000016932"/>
    </source>
</evidence>
<dbReference type="KEGG" id="pfj:MYCFIDRAFT_170309"/>
<accession>N1Q7M9</accession>
<sequence length="61" mass="6637">MCMKIPSGEESSSCVSNKNLDQLQLKKKLEGAVLWGPFRLSAAQNGPTAASDWWTRGTLTP</sequence>
<dbReference type="RefSeq" id="XP_007921641.1">
    <property type="nucleotide sequence ID" value="XM_007923450.1"/>
</dbReference>
<dbReference type="Proteomes" id="UP000016932">
    <property type="component" value="Unassembled WGS sequence"/>
</dbReference>
<evidence type="ECO:0000313" key="1">
    <source>
        <dbReference type="EMBL" id="EME88725.1"/>
    </source>
</evidence>
<gene>
    <name evidence="1" type="ORF">MYCFIDRAFT_170309</name>
</gene>
<name>N1Q7M9_PSEFD</name>